<gene>
    <name evidence="4" type="ORF">ZIOFF_048629</name>
</gene>
<dbReference type="InterPro" id="IPR025312">
    <property type="entry name" value="DUF4216"/>
</dbReference>
<reference evidence="4 5" key="1">
    <citation type="submission" date="2020-08" db="EMBL/GenBank/DDBJ databases">
        <title>Plant Genome Project.</title>
        <authorList>
            <person name="Zhang R.-G."/>
        </authorList>
    </citation>
    <scope>NUCLEOTIDE SEQUENCE [LARGE SCALE GENOMIC DNA]</scope>
    <source>
        <tissue evidence="4">Rhizome</tissue>
    </source>
</reference>
<name>A0A8J5KMV2_ZINOF</name>
<dbReference type="AlphaFoldDB" id="A0A8J5KMV2"/>
<evidence type="ECO:0000313" key="4">
    <source>
        <dbReference type="EMBL" id="KAG6493636.1"/>
    </source>
</evidence>
<evidence type="ECO:0000256" key="2">
    <source>
        <dbReference type="SAM" id="MobiDB-lite"/>
    </source>
</evidence>
<dbReference type="PANTHER" id="PTHR48258">
    <property type="entry name" value="DUF4218 DOMAIN-CONTAINING PROTEIN-RELATED"/>
    <property type="match status" value="1"/>
</dbReference>
<evidence type="ECO:0000313" key="5">
    <source>
        <dbReference type="Proteomes" id="UP000734854"/>
    </source>
</evidence>
<proteinExistence type="predicted"/>
<evidence type="ECO:0000256" key="1">
    <source>
        <dbReference type="SAM" id="Coils"/>
    </source>
</evidence>
<dbReference type="Pfam" id="PF03004">
    <property type="entry name" value="Transposase_24"/>
    <property type="match status" value="1"/>
</dbReference>
<dbReference type="PANTHER" id="PTHR48258:SF4">
    <property type="entry name" value="DUF4216 DOMAIN-CONTAINING PROTEIN"/>
    <property type="match status" value="1"/>
</dbReference>
<organism evidence="4 5">
    <name type="scientific">Zingiber officinale</name>
    <name type="common">Ginger</name>
    <name type="synonym">Amomum zingiber</name>
    <dbReference type="NCBI Taxonomy" id="94328"/>
    <lineage>
        <taxon>Eukaryota</taxon>
        <taxon>Viridiplantae</taxon>
        <taxon>Streptophyta</taxon>
        <taxon>Embryophyta</taxon>
        <taxon>Tracheophyta</taxon>
        <taxon>Spermatophyta</taxon>
        <taxon>Magnoliopsida</taxon>
        <taxon>Liliopsida</taxon>
        <taxon>Zingiberales</taxon>
        <taxon>Zingiberaceae</taxon>
        <taxon>Zingiber</taxon>
    </lineage>
</organism>
<dbReference type="Pfam" id="PF13952">
    <property type="entry name" value="DUF4216"/>
    <property type="match status" value="1"/>
</dbReference>
<dbReference type="EMBL" id="JACMSC010000013">
    <property type="protein sequence ID" value="KAG6493636.1"/>
    <property type="molecule type" value="Genomic_DNA"/>
</dbReference>
<feature type="domain" description="DUF4216" evidence="3">
    <location>
        <begin position="37"/>
        <end position="108"/>
    </location>
</feature>
<keyword evidence="5" id="KW-1185">Reference proteome</keyword>
<accession>A0A8J5KMV2</accession>
<keyword evidence="1" id="KW-0175">Coiled coil</keyword>
<protein>
    <recommendedName>
        <fullName evidence="3">DUF4216 domain-containing protein</fullName>
    </recommendedName>
</protein>
<feature type="region of interest" description="Disordered" evidence="2">
    <location>
        <begin position="495"/>
        <end position="518"/>
    </location>
</feature>
<feature type="coiled-coil region" evidence="1">
    <location>
        <begin position="431"/>
        <end position="494"/>
    </location>
</feature>
<feature type="region of interest" description="Disordered" evidence="2">
    <location>
        <begin position="196"/>
        <end position="236"/>
    </location>
</feature>
<sequence>MEYGRFKATSNYGVCVLGSTINEYEVDYYGVLEEILELNYYGLKDVIVLFKCHWYDTSDKGMKVHRLGLVEINHKSKLNTNDPFILAAQAQQVYYTRSPTIKQERNDWVTACKVKARGKFDIPFLEKQDENVSPIVEVAYQEEEISTPNNVLTDIDIDDVNIIFNVDKEELHEMEIEELRRVMNGKQVIVDSEELEEELEDFDEDEETQDETDCDSNNSDSELMQHDTTHGLDNIPDEIQDEVGRQISDDNMINDARCEEDSSSVVRRRGPNHGSQIPTNIDERTKINVVMNKFVENEVPREITNDIKGVIKGVWPTWKKVPNDIKDLLWENFKKKDLGRDVDEFEVFERMHKRKQGTGEFVDNKSARVSEQYKERQNVDDQSTQPSFNLKSWCDVVGEPCKGRVYGFGRNQHFRRSYNGSSNEMYSHEKNKELSQEIEDMRAISKRMEEEITESKNKLELVIKENRQREEQLIEEGRQREENLKEMVRKMIQEAGYTNHLYPGGSGPRERRDKRNKD</sequence>
<dbReference type="InterPro" id="IPR004252">
    <property type="entry name" value="Probable_transposase_24"/>
</dbReference>
<dbReference type="Proteomes" id="UP000734854">
    <property type="component" value="Unassembled WGS sequence"/>
</dbReference>
<comment type="caution">
    <text evidence="4">The sequence shown here is derived from an EMBL/GenBank/DDBJ whole genome shotgun (WGS) entry which is preliminary data.</text>
</comment>
<feature type="compositionally biased region" description="Basic and acidic residues" evidence="2">
    <location>
        <begin position="508"/>
        <end position="518"/>
    </location>
</feature>
<feature type="compositionally biased region" description="Acidic residues" evidence="2">
    <location>
        <begin position="196"/>
        <end position="214"/>
    </location>
</feature>
<feature type="region of interest" description="Disordered" evidence="2">
    <location>
        <begin position="260"/>
        <end position="279"/>
    </location>
</feature>
<evidence type="ECO:0000259" key="3">
    <source>
        <dbReference type="Pfam" id="PF13952"/>
    </source>
</evidence>